<reference evidence="1 2" key="1">
    <citation type="submission" date="2017-04" db="EMBL/GenBank/DDBJ databases">
        <title>Whole genome sequence of Bdellovibrio bacteriovorus strain SSB218315.</title>
        <authorList>
            <person name="Oyedara O."/>
            <person name="Rodriguez-Perez M.A."/>
        </authorList>
    </citation>
    <scope>NUCLEOTIDE SEQUENCE [LARGE SCALE GENOMIC DNA]</scope>
    <source>
        <strain evidence="1 2">SSB218315</strain>
    </source>
</reference>
<evidence type="ECO:0000313" key="1">
    <source>
        <dbReference type="EMBL" id="ASD62588.1"/>
    </source>
</evidence>
<accession>A0A1Z3N539</accession>
<evidence type="ECO:0000313" key="2">
    <source>
        <dbReference type="Proteomes" id="UP000197003"/>
    </source>
</evidence>
<proteinExistence type="predicted"/>
<evidence type="ECO:0008006" key="3">
    <source>
        <dbReference type="Google" id="ProtNLM"/>
    </source>
</evidence>
<organism evidence="1 2">
    <name type="scientific">Bdellovibrio bacteriovorus</name>
    <dbReference type="NCBI Taxonomy" id="959"/>
    <lineage>
        <taxon>Bacteria</taxon>
        <taxon>Pseudomonadati</taxon>
        <taxon>Bdellovibrionota</taxon>
        <taxon>Bdellovibrionia</taxon>
        <taxon>Bdellovibrionales</taxon>
        <taxon>Pseudobdellovibrionaceae</taxon>
        <taxon>Bdellovibrio</taxon>
    </lineage>
</organism>
<dbReference type="EMBL" id="CP020946">
    <property type="protein sequence ID" value="ASD62588.1"/>
    <property type="molecule type" value="Genomic_DNA"/>
</dbReference>
<dbReference type="RefSeq" id="WP_088564218.1">
    <property type="nucleotide sequence ID" value="NZ_CP020946.1"/>
</dbReference>
<dbReference type="OrthoDB" id="5291603at2"/>
<name>A0A1Z3N539_BDEBC</name>
<sequence>MLKKLLLAAAALFFILAGSLMLLMGYVFNNPGTVFNAFNSVADRFLQGQTHEENEEFFLQGMDEILISSRTVDVDLRTYSGSTLKIRLSGKVPRFEEGRYIQQTAEQSRLHLELLEPLASHWIQMNVNGQELSKSTDSHLKAEVYVPETFKKQIRIETREGHVTLRLPPTTLYELDLQSISGPIDNSLKQEPVAGVEPTEVGRIQVQTVEGPITVESALE</sequence>
<dbReference type="AlphaFoldDB" id="A0A1Z3N539"/>
<dbReference type="Proteomes" id="UP000197003">
    <property type="component" value="Chromosome"/>
</dbReference>
<gene>
    <name evidence="1" type="ORF">B9G79_02880</name>
</gene>
<protein>
    <recommendedName>
        <fullName evidence="3">Adhesin domain-containing protein</fullName>
    </recommendedName>
</protein>